<feature type="transmembrane region" description="Helical" evidence="1">
    <location>
        <begin position="91"/>
        <end position="120"/>
    </location>
</feature>
<sequence length="155" mass="17396">MPSKKSSPILAFLITAVIIMIGIMITGFFAFSPLSYVQLNITIKAWCMFINGLLWMLLVWMVHWIEIEGIKRIQLPHLREIRPAIDRAAKLFRLLVILLKVIVTVIGAVIVVISILQLHFLGGGRIQMGATVSGFIVVMIVSLLLIFRELSSARK</sequence>
<evidence type="ECO:0000313" key="2">
    <source>
        <dbReference type="EMBL" id="RLE08901.1"/>
    </source>
</evidence>
<reference evidence="2 3" key="1">
    <citation type="submission" date="2018-06" db="EMBL/GenBank/DDBJ databases">
        <title>Extensive metabolic versatility and redundancy in microbially diverse, dynamic hydrothermal sediments.</title>
        <authorList>
            <person name="Dombrowski N."/>
            <person name="Teske A."/>
            <person name="Baker B.J."/>
        </authorList>
    </citation>
    <scope>NUCLEOTIDE SEQUENCE [LARGE SCALE GENOMIC DNA]</scope>
    <source>
        <strain evidence="2">B7_G13</strain>
    </source>
</reference>
<evidence type="ECO:0000313" key="3">
    <source>
        <dbReference type="Proteomes" id="UP000277457"/>
    </source>
</evidence>
<evidence type="ECO:0000256" key="1">
    <source>
        <dbReference type="SAM" id="Phobius"/>
    </source>
</evidence>
<keyword evidence="1" id="KW-0812">Transmembrane</keyword>
<dbReference type="AlphaFoldDB" id="A0A662D6G8"/>
<dbReference type="EMBL" id="QMPY01000003">
    <property type="protein sequence ID" value="RLE08901.1"/>
    <property type="molecule type" value="Genomic_DNA"/>
</dbReference>
<keyword evidence="1" id="KW-0472">Membrane</keyword>
<feature type="transmembrane region" description="Helical" evidence="1">
    <location>
        <begin position="43"/>
        <end position="65"/>
    </location>
</feature>
<feature type="transmembrane region" description="Helical" evidence="1">
    <location>
        <begin position="9"/>
        <end position="31"/>
    </location>
</feature>
<name>A0A662D6G8_UNCAE</name>
<proteinExistence type="predicted"/>
<feature type="transmembrane region" description="Helical" evidence="1">
    <location>
        <begin position="126"/>
        <end position="147"/>
    </location>
</feature>
<protein>
    <submittedName>
        <fullName evidence="2">Uncharacterized protein</fullName>
    </submittedName>
</protein>
<gene>
    <name evidence="2" type="ORF">DRZ78_00200</name>
</gene>
<dbReference type="Proteomes" id="UP000277457">
    <property type="component" value="Unassembled WGS sequence"/>
</dbReference>
<keyword evidence="1" id="KW-1133">Transmembrane helix</keyword>
<organism evidence="2 3">
    <name type="scientific">Aerophobetes bacterium</name>
    <dbReference type="NCBI Taxonomy" id="2030807"/>
    <lineage>
        <taxon>Bacteria</taxon>
        <taxon>Candidatus Aerophobota</taxon>
    </lineage>
</organism>
<accession>A0A662D6G8</accession>
<comment type="caution">
    <text evidence="2">The sequence shown here is derived from an EMBL/GenBank/DDBJ whole genome shotgun (WGS) entry which is preliminary data.</text>
</comment>